<dbReference type="Gene3D" id="3.30.160.60">
    <property type="entry name" value="Classic Zinc Finger"/>
    <property type="match status" value="1"/>
</dbReference>
<keyword evidence="3" id="KW-0862">Zinc</keyword>
<feature type="coiled-coil region" evidence="5">
    <location>
        <begin position="260"/>
        <end position="309"/>
    </location>
</feature>
<dbReference type="InterPro" id="IPR013083">
    <property type="entry name" value="Znf_RING/FYVE/PHD"/>
</dbReference>
<dbReference type="SMART" id="SM00184">
    <property type="entry name" value="RING"/>
    <property type="match status" value="1"/>
</dbReference>
<accession>A0A8T2N3E1</accession>
<dbReference type="InterPro" id="IPR051051">
    <property type="entry name" value="E3_ubiq-ligase_TRIM/RNF"/>
</dbReference>
<reference evidence="8" key="1">
    <citation type="thesis" date="2021" institute="BYU ScholarsArchive" country="Provo, UT, USA">
        <title>Applications of and Algorithms for Genome Assembly and Genomic Analyses with an Emphasis on Marine Teleosts.</title>
        <authorList>
            <person name="Pickett B.D."/>
        </authorList>
    </citation>
    <scope>NUCLEOTIDE SEQUENCE</scope>
    <source>
        <strain evidence="8">HI-2016</strain>
    </source>
</reference>
<dbReference type="InterPro" id="IPR000315">
    <property type="entry name" value="Znf_B-box"/>
</dbReference>
<dbReference type="PROSITE" id="PS00518">
    <property type="entry name" value="ZF_RING_1"/>
    <property type="match status" value="1"/>
</dbReference>
<keyword evidence="1" id="KW-0479">Metal-binding</keyword>
<dbReference type="SMART" id="SM00336">
    <property type="entry name" value="BBOX"/>
    <property type="match status" value="1"/>
</dbReference>
<dbReference type="Pfam" id="PF25600">
    <property type="entry name" value="TRIM_CC"/>
    <property type="match status" value="1"/>
</dbReference>
<dbReference type="PROSITE" id="PS50089">
    <property type="entry name" value="ZF_RING_2"/>
    <property type="match status" value="1"/>
</dbReference>
<evidence type="ECO:0000313" key="9">
    <source>
        <dbReference type="Proteomes" id="UP000824540"/>
    </source>
</evidence>
<dbReference type="AlphaFoldDB" id="A0A8T2N3E1"/>
<dbReference type="Pfam" id="PF15227">
    <property type="entry name" value="zf-C3HC4_4"/>
    <property type="match status" value="1"/>
</dbReference>
<protein>
    <submittedName>
        <fullName evidence="8">Uncharacterized protein</fullName>
    </submittedName>
</protein>
<feature type="domain" description="RING-type" evidence="6">
    <location>
        <begin position="15"/>
        <end position="58"/>
    </location>
</feature>
<dbReference type="PROSITE" id="PS50119">
    <property type="entry name" value="ZF_BBOX"/>
    <property type="match status" value="1"/>
</dbReference>
<evidence type="ECO:0000256" key="5">
    <source>
        <dbReference type="SAM" id="Coils"/>
    </source>
</evidence>
<dbReference type="Proteomes" id="UP000824540">
    <property type="component" value="Unassembled WGS sequence"/>
</dbReference>
<dbReference type="Pfam" id="PF00643">
    <property type="entry name" value="zf-B_box"/>
    <property type="match status" value="1"/>
</dbReference>
<keyword evidence="5" id="KW-0175">Coiled coil</keyword>
<dbReference type="SUPFAM" id="SSF57850">
    <property type="entry name" value="RING/U-box"/>
    <property type="match status" value="1"/>
</dbReference>
<keyword evidence="2 4" id="KW-0863">Zinc-finger</keyword>
<dbReference type="GO" id="GO:0008270">
    <property type="term" value="F:zinc ion binding"/>
    <property type="evidence" value="ECO:0007669"/>
    <property type="project" value="UniProtKB-KW"/>
</dbReference>
<evidence type="ECO:0000259" key="6">
    <source>
        <dbReference type="PROSITE" id="PS50089"/>
    </source>
</evidence>
<dbReference type="EMBL" id="JAFBMS010000250">
    <property type="protein sequence ID" value="KAG9332192.1"/>
    <property type="molecule type" value="Genomic_DNA"/>
</dbReference>
<evidence type="ECO:0000256" key="2">
    <source>
        <dbReference type="ARBA" id="ARBA00022771"/>
    </source>
</evidence>
<evidence type="ECO:0000256" key="1">
    <source>
        <dbReference type="ARBA" id="ARBA00022723"/>
    </source>
</evidence>
<organism evidence="8 9">
    <name type="scientific">Albula glossodonta</name>
    <name type="common">roundjaw bonefish</name>
    <dbReference type="NCBI Taxonomy" id="121402"/>
    <lineage>
        <taxon>Eukaryota</taxon>
        <taxon>Metazoa</taxon>
        <taxon>Chordata</taxon>
        <taxon>Craniata</taxon>
        <taxon>Vertebrata</taxon>
        <taxon>Euteleostomi</taxon>
        <taxon>Actinopterygii</taxon>
        <taxon>Neopterygii</taxon>
        <taxon>Teleostei</taxon>
        <taxon>Albuliformes</taxon>
        <taxon>Albulidae</taxon>
        <taxon>Albula</taxon>
    </lineage>
</organism>
<keyword evidence="9" id="KW-1185">Reference proteome</keyword>
<dbReference type="OrthoDB" id="6105938at2759"/>
<dbReference type="PANTHER" id="PTHR25465:SF5">
    <property type="entry name" value="E3 UBIQUITIN_ISG15 LIGASE TRIM25-RELATED"/>
    <property type="match status" value="1"/>
</dbReference>
<dbReference type="SUPFAM" id="SSF57845">
    <property type="entry name" value="B-box zinc-binding domain"/>
    <property type="match status" value="1"/>
</dbReference>
<proteinExistence type="predicted"/>
<dbReference type="InterPro" id="IPR017907">
    <property type="entry name" value="Znf_RING_CS"/>
</dbReference>
<evidence type="ECO:0000256" key="3">
    <source>
        <dbReference type="ARBA" id="ARBA00022833"/>
    </source>
</evidence>
<dbReference type="InterPro" id="IPR001841">
    <property type="entry name" value="Znf_RING"/>
</dbReference>
<gene>
    <name evidence="8" type="ORF">JZ751_015555</name>
</gene>
<name>A0A8T2N3E1_9TELE</name>
<evidence type="ECO:0000256" key="4">
    <source>
        <dbReference type="PROSITE-ProRule" id="PRU00024"/>
    </source>
</evidence>
<dbReference type="Gene3D" id="3.30.40.10">
    <property type="entry name" value="Zinc/RING finger domain, C3HC4 (zinc finger)"/>
    <property type="match status" value="1"/>
</dbReference>
<dbReference type="CDD" id="cd19769">
    <property type="entry name" value="Bbox2_TRIM16-like"/>
    <property type="match status" value="1"/>
</dbReference>
<dbReference type="PANTHER" id="PTHR25465">
    <property type="entry name" value="B-BOX DOMAIN CONTAINING"/>
    <property type="match status" value="1"/>
</dbReference>
<sequence>MAAVGDLLDLDQFKCPICLDLLKDPVAIPCGHSYCMGCIKGYWDQDNHTGVYSCPQCRQTFTSRPVLGRNTILADMVEKLKKAGLQAAPPAHCYAGPGDVACDVCTGRKRKAVKSCLVCLASYCESDLILHEKLNGGKPPELMEGEERPRKRHKLIDATSHLEARICSRHDKLLEVFCRTDQQCICLQCMMDEHRGHDTVSAAAGRTEKQRQLGETKNMFQEEIQRREEEVCILRDVVDTLTRSAQAAVEDSERIFAELIRSIERRRSEVKELIRDQEKAAVREAEGLLEQLEQEIADLRRRDAELEQLSHTEDHIHFLQVSTPPEDPPIIAIDPHMSLAIMTDSVLQLKEQLGNICQREAEKTFQIVKVQGPDPKTRFDFLQCESDTKDAHIFLCSPGCHSMIA</sequence>
<evidence type="ECO:0000313" key="8">
    <source>
        <dbReference type="EMBL" id="KAG9332192.1"/>
    </source>
</evidence>
<feature type="domain" description="B box-type" evidence="7">
    <location>
        <begin position="162"/>
        <end position="202"/>
    </location>
</feature>
<comment type="caution">
    <text evidence="8">The sequence shown here is derived from an EMBL/GenBank/DDBJ whole genome shotgun (WGS) entry which is preliminary data.</text>
</comment>
<dbReference type="InterPro" id="IPR058030">
    <property type="entry name" value="TRIM8/14/16/25/29/45/65_CC"/>
</dbReference>
<evidence type="ECO:0000259" key="7">
    <source>
        <dbReference type="PROSITE" id="PS50119"/>
    </source>
</evidence>